<feature type="transmembrane region" description="Helical" evidence="1">
    <location>
        <begin position="158"/>
        <end position="179"/>
    </location>
</feature>
<keyword evidence="1" id="KW-1133">Transmembrane helix</keyword>
<dbReference type="InterPro" id="IPR029468">
    <property type="entry name" value="O-ag_pol_Wzy"/>
</dbReference>
<feature type="transmembrane region" description="Helical" evidence="1">
    <location>
        <begin position="115"/>
        <end position="137"/>
    </location>
</feature>
<dbReference type="AlphaFoldDB" id="A0A7D8AK34"/>
<keyword evidence="1" id="KW-0472">Membrane</keyword>
<evidence type="ECO:0000256" key="1">
    <source>
        <dbReference type="SAM" id="Phobius"/>
    </source>
</evidence>
<protein>
    <submittedName>
        <fullName evidence="2">O-antigen polysaccharide polymerase Wzy</fullName>
    </submittedName>
</protein>
<feature type="transmembrane region" description="Helical" evidence="1">
    <location>
        <begin position="402"/>
        <end position="425"/>
    </location>
</feature>
<keyword evidence="1" id="KW-0812">Transmembrane</keyword>
<organism evidence="2 3">
    <name type="scientific">Microbacterium esteraromaticum</name>
    <dbReference type="NCBI Taxonomy" id="57043"/>
    <lineage>
        <taxon>Bacteria</taxon>
        <taxon>Bacillati</taxon>
        <taxon>Actinomycetota</taxon>
        <taxon>Actinomycetes</taxon>
        <taxon>Micrococcales</taxon>
        <taxon>Microbacteriaceae</taxon>
        <taxon>Microbacterium</taxon>
    </lineage>
</organism>
<feature type="transmembrane region" description="Helical" evidence="1">
    <location>
        <begin position="230"/>
        <end position="260"/>
    </location>
</feature>
<dbReference type="RefSeq" id="WP_182252427.1">
    <property type="nucleotide sequence ID" value="NZ_CP043732.1"/>
</dbReference>
<name>A0A7D8AK34_9MICO</name>
<gene>
    <name evidence="2" type="ORF">FVO59_09520</name>
</gene>
<dbReference type="EMBL" id="CP043732">
    <property type="protein sequence ID" value="QMU97429.1"/>
    <property type="molecule type" value="Genomic_DNA"/>
</dbReference>
<feature type="transmembrane region" description="Helical" evidence="1">
    <location>
        <begin position="461"/>
        <end position="483"/>
    </location>
</feature>
<sequence>MTPPALMARAPRATAASRHVGVSACALLMLVTGLSLLLVGVSTWHLATLVAALFISYGGAWAWCAADFARRYVLAVFLAPFGLFLLARIGTYLLVDGSQLRLGILGTNFTDELLVGQMLAVLTTSLIALIAGASLLSAGGKRGSDARSRRPAPARVRVVALTIFYVAIPFVALQALLLARSGQTSGFYEARLAVGLMPAPLEFVAEMATPAFFAYLASVPARRPAIFHSLVYLGVMGFTLITWQRSSFVLGLLLVGLYWLHRHLTAPKGERWVTLRYGLIAAIGGVALMGLLALLNTLRGRTRALGLPGGPAVDFLFDQGVSVNVIGYAIRYEGTLPHDRLYSFGQIIESIQAYLLPVFGGRGVGSGQTIERAAEGHQLSHAISYLALGDDYLRGSGYGSSFVAELLVDGGILAVVLGSMAMGAMLMAAPRLLNGPYFVRLFVLALLYGVMFAPRGGFTQFIVQALGTAFLAVYAMIAATLVVTRHPDNREAVATR</sequence>
<feature type="transmembrane region" description="Helical" evidence="1">
    <location>
        <begin position="44"/>
        <end position="65"/>
    </location>
</feature>
<accession>A0A7D8AK34</accession>
<feature type="transmembrane region" description="Helical" evidence="1">
    <location>
        <begin position="437"/>
        <end position="454"/>
    </location>
</feature>
<reference evidence="2 3" key="1">
    <citation type="journal article" date="2020" name="Front. Microbiol.">
        <title>Design of Bacterial Strain-Specific qPCR Assays Using NGS Data and Publicly Available Resources and Its Application to Track Biocontrol Strains.</title>
        <authorList>
            <person name="Hernandez I."/>
            <person name="Sant C."/>
            <person name="Martinez R."/>
            <person name="Fernandez C."/>
        </authorList>
    </citation>
    <scope>NUCLEOTIDE SEQUENCE [LARGE SCALE GENOMIC DNA]</scope>
    <source>
        <strain evidence="2 3">B24</strain>
    </source>
</reference>
<dbReference type="Pfam" id="PF14296">
    <property type="entry name" value="O-ag_pol_Wzy"/>
    <property type="match status" value="1"/>
</dbReference>
<feature type="transmembrane region" description="Helical" evidence="1">
    <location>
        <begin position="275"/>
        <end position="295"/>
    </location>
</feature>
<evidence type="ECO:0000313" key="3">
    <source>
        <dbReference type="Proteomes" id="UP000515708"/>
    </source>
</evidence>
<feature type="transmembrane region" description="Helical" evidence="1">
    <location>
        <begin position="20"/>
        <end position="38"/>
    </location>
</feature>
<feature type="transmembrane region" description="Helical" evidence="1">
    <location>
        <begin position="72"/>
        <end position="95"/>
    </location>
</feature>
<dbReference type="Proteomes" id="UP000515708">
    <property type="component" value="Chromosome"/>
</dbReference>
<evidence type="ECO:0000313" key="2">
    <source>
        <dbReference type="EMBL" id="QMU97429.1"/>
    </source>
</evidence>
<proteinExistence type="predicted"/>